<dbReference type="Pfam" id="PF00149">
    <property type="entry name" value="Metallophos"/>
    <property type="match status" value="1"/>
</dbReference>
<evidence type="ECO:0000256" key="1">
    <source>
        <dbReference type="SAM" id="MobiDB-lite"/>
    </source>
</evidence>
<dbReference type="Gene3D" id="3.60.21.10">
    <property type="match status" value="1"/>
</dbReference>
<feature type="compositionally biased region" description="Low complexity" evidence="1">
    <location>
        <begin position="120"/>
        <end position="144"/>
    </location>
</feature>
<dbReference type="GO" id="GO:0016791">
    <property type="term" value="F:phosphatase activity"/>
    <property type="evidence" value="ECO:0007669"/>
    <property type="project" value="TreeGrafter"/>
</dbReference>
<accession>A0A9X0DRL4</accession>
<evidence type="ECO:0000313" key="4">
    <source>
        <dbReference type="Proteomes" id="UP001152300"/>
    </source>
</evidence>
<protein>
    <recommendedName>
        <fullName evidence="2">Calcineurin-like phosphoesterase domain-containing protein</fullName>
    </recommendedName>
</protein>
<dbReference type="InterPro" id="IPR050126">
    <property type="entry name" value="Ap4A_hydrolase"/>
</dbReference>
<dbReference type="Proteomes" id="UP001152300">
    <property type="component" value="Unassembled WGS sequence"/>
</dbReference>
<reference evidence="3" key="1">
    <citation type="submission" date="2022-11" db="EMBL/GenBank/DDBJ databases">
        <title>Genome Resource of Sclerotinia nivalis Strain SnTB1, a Plant Pathogen Isolated from American Ginseng.</title>
        <authorList>
            <person name="Fan S."/>
        </authorList>
    </citation>
    <scope>NUCLEOTIDE SEQUENCE</scope>
    <source>
        <strain evidence="3">SnTB1</strain>
    </source>
</reference>
<dbReference type="SUPFAM" id="SSF56300">
    <property type="entry name" value="Metallo-dependent phosphatases"/>
    <property type="match status" value="1"/>
</dbReference>
<dbReference type="GO" id="GO:0006798">
    <property type="term" value="P:polyphosphate catabolic process"/>
    <property type="evidence" value="ECO:0007669"/>
    <property type="project" value="TreeGrafter"/>
</dbReference>
<feature type="compositionally biased region" description="Polar residues" evidence="1">
    <location>
        <begin position="63"/>
        <end position="83"/>
    </location>
</feature>
<dbReference type="InterPro" id="IPR004843">
    <property type="entry name" value="Calcineurin-like_PHP"/>
</dbReference>
<dbReference type="InterPro" id="IPR029052">
    <property type="entry name" value="Metallo-depent_PP-like"/>
</dbReference>
<feature type="domain" description="Calcineurin-like phosphoesterase" evidence="2">
    <location>
        <begin position="219"/>
        <end position="457"/>
    </location>
</feature>
<name>A0A9X0DRL4_9HELO</name>
<feature type="compositionally biased region" description="Low complexity" evidence="1">
    <location>
        <begin position="84"/>
        <end position="97"/>
    </location>
</feature>
<keyword evidence="4" id="KW-1185">Reference proteome</keyword>
<dbReference type="GO" id="GO:0000298">
    <property type="term" value="F:endopolyphosphatase activity"/>
    <property type="evidence" value="ECO:0007669"/>
    <property type="project" value="TreeGrafter"/>
</dbReference>
<evidence type="ECO:0000259" key="2">
    <source>
        <dbReference type="Pfam" id="PF00149"/>
    </source>
</evidence>
<sequence>MESSARKGKDSLEEKRHRSEENKDRHARREKEVDRRAPVYTHPRNNDRQTTQAVGTKYEKPLSATSNSQNVPPTKRSSSYNRDPSSGGSTTSPPASARDTGGSVGRRETRSTTSNAQNVSTTKRSTSRNSSSSSPRAPRAPSRSDPFRHVQPSKRESSLARGIEKLKLDDKPTGSKAVATGIREKKSVEASVFPEFPHETVNVKELPERYLPRPNSKDRLIVYGDAHGMPDAVNCLKRVVRYNPKHDLQIFGGDMITKGRKNRPSRPNMTPAEVTIEASKDVLRNAMADGAYGVRGNHEDWLLNVEHARNGWIEDSNRHLDNRFLMMKNLRTPNKDGSDHKLYDAISRGERDWLKKLPHILVLGKCGGRNKMIVVHAGLNPNFELKAQRVIETMNIKSIDPENGYTSSMHKDDKERKLMGEADQRRFERMEPWFDAWDKKQEKLQPNKRTTVIYGHESKKGLTKREFSIGLDTGVQRVDKDPNKYRTLTALVIYHDHSEIVQVKEVEDQRNGKWEWKQINGVSEF</sequence>
<feature type="compositionally biased region" description="Basic and acidic residues" evidence="1">
    <location>
        <begin position="1"/>
        <end position="37"/>
    </location>
</feature>
<dbReference type="EMBL" id="JAPEIS010000001">
    <property type="protein sequence ID" value="KAJ8071897.1"/>
    <property type="molecule type" value="Genomic_DNA"/>
</dbReference>
<dbReference type="PANTHER" id="PTHR42850:SF4">
    <property type="entry name" value="ZINC-DEPENDENT ENDOPOLYPHOSPHATASE"/>
    <property type="match status" value="1"/>
</dbReference>
<evidence type="ECO:0000313" key="3">
    <source>
        <dbReference type="EMBL" id="KAJ8071897.1"/>
    </source>
</evidence>
<dbReference type="OrthoDB" id="10267127at2759"/>
<gene>
    <name evidence="3" type="ORF">OCU04_002204</name>
</gene>
<feature type="region of interest" description="Disordered" evidence="1">
    <location>
        <begin position="1"/>
        <end position="178"/>
    </location>
</feature>
<dbReference type="AlphaFoldDB" id="A0A9X0DRL4"/>
<feature type="compositionally biased region" description="Basic and acidic residues" evidence="1">
    <location>
        <begin position="145"/>
        <end position="173"/>
    </location>
</feature>
<comment type="caution">
    <text evidence="3">The sequence shown here is derived from an EMBL/GenBank/DDBJ whole genome shotgun (WGS) entry which is preliminary data.</text>
</comment>
<dbReference type="PANTHER" id="PTHR42850">
    <property type="entry name" value="METALLOPHOSPHOESTERASE"/>
    <property type="match status" value="1"/>
</dbReference>
<organism evidence="3 4">
    <name type="scientific">Sclerotinia nivalis</name>
    <dbReference type="NCBI Taxonomy" id="352851"/>
    <lineage>
        <taxon>Eukaryota</taxon>
        <taxon>Fungi</taxon>
        <taxon>Dikarya</taxon>
        <taxon>Ascomycota</taxon>
        <taxon>Pezizomycotina</taxon>
        <taxon>Leotiomycetes</taxon>
        <taxon>Helotiales</taxon>
        <taxon>Sclerotiniaceae</taxon>
        <taxon>Sclerotinia</taxon>
    </lineage>
</organism>
<dbReference type="GO" id="GO:0005737">
    <property type="term" value="C:cytoplasm"/>
    <property type="evidence" value="ECO:0007669"/>
    <property type="project" value="TreeGrafter"/>
</dbReference>
<proteinExistence type="predicted"/>